<reference evidence="4 5" key="1">
    <citation type="submission" date="2019-04" db="EMBL/GenBank/DDBJ databases">
        <title>Natronospirillum operosus gen. nov., sp. nov., a haloalkaliphilic satellite isolated from decaying biomass of laboratory culture of cyanobacterium Geitlerinema sp. and proposal of Natronospirillaceae fam. nov. and Saccharospirillaceae fam. nov.</title>
        <authorList>
            <person name="Kevbrin V."/>
            <person name="Boltyanskaya Y."/>
            <person name="Koziaeva V."/>
            <person name="Grouzdev D.S."/>
            <person name="Park M."/>
            <person name="Cho J."/>
        </authorList>
    </citation>
    <scope>NUCLEOTIDE SEQUENCE [LARGE SCALE GENOMIC DNA]</scope>
    <source>
        <strain evidence="4 5">G-116</strain>
    </source>
</reference>
<dbReference type="InterPro" id="IPR038670">
    <property type="entry name" value="HslJ-like_sf"/>
</dbReference>
<feature type="domain" description="NlpE C-terminal OB" evidence="3">
    <location>
        <begin position="50"/>
        <end position="115"/>
    </location>
</feature>
<comment type="caution">
    <text evidence="4">The sequence shown here is derived from an EMBL/GenBank/DDBJ whole genome shotgun (WGS) entry which is preliminary data.</text>
</comment>
<proteinExistence type="predicted"/>
<evidence type="ECO:0000259" key="3">
    <source>
        <dbReference type="Pfam" id="PF17185"/>
    </source>
</evidence>
<feature type="signal peptide" evidence="1">
    <location>
        <begin position="1"/>
        <end position="27"/>
    </location>
</feature>
<dbReference type="Pfam" id="PF03724">
    <property type="entry name" value="META"/>
    <property type="match status" value="1"/>
</dbReference>
<dbReference type="PANTHER" id="PTHR35535">
    <property type="entry name" value="HEAT SHOCK PROTEIN HSLJ"/>
    <property type="match status" value="1"/>
</dbReference>
<evidence type="ECO:0000313" key="4">
    <source>
        <dbReference type="EMBL" id="TGG94203.1"/>
    </source>
</evidence>
<dbReference type="Gene3D" id="2.40.50.540">
    <property type="match status" value="1"/>
</dbReference>
<organism evidence="4 5">
    <name type="scientific">Natronospirillum operosum</name>
    <dbReference type="NCBI Taxonomy" id="2759953"/>
    <lineage>
        <taxon>Bacteria</taxon>
        <taxon>Pseudomonadati</taxon>
        <taxon>Pseudomonadota</taxon>
        <taxon>Gammaproteobacteria</taxon>
        <taxon>Oceanospirillales</taxon>
        <taxon>Natronospirillaceae</taxon>
        <taxon>Natronospirillum</taxon>
    </lineage>
</organism>
<keyword evidence="5" id="KW-1185">Reference proteome</keyword>
<dbReference type="Proteomes" id="UP000297475">
    <property type="component" value="Unassembled WGS sequence"/>
</dbReference>
<name>A0A4Z0WDL5_9GAMM</name>
<dbReference type="Pfam" id="PF17185">
    <property type="entry name" value="NlpE_C"/>
    <property type="match status" value="1"/>
</dbReference>
<dbReference type="OrthoDB" id="5348860at2"/>
<accession>A0A4Z0WDL5</accession>
<evidence type="ECO:0000256" key="1">
    <source>
        <dbReference type="SAM" id="SignalP"/>
    </source>
</evidence>
<dbReference type="PANTHER" id="PTHR35535:SF1">
    <property type="entry name" value="HEAT SHOCK PROTEIN HSLJ"/>
    <property type="match status" value="1"/>
</dbReference>
<dbReference type="InterPro" id="IPR038139">
    <property type="entry name" value="NlpE_C_sf"/>
</dbReference>
<gene>
    <name evidence="4" type="ORF">E4656_08530</name>
</gene>
<dbReference type="InterPro" id="IPR053147">
    <property type="entry name" value="Hsp_HslJ-like"/>
</dbReference>
<evidence type="ECO:0000259" key="2">
    <source>
        <dbReference type="Pfam" id="PF03724"/>
    </source>
</evidence>
<dbReference type="InterPro" id="IPR033450">
    <property type="entry name" value="NlpE_C"/>
</dbReference>
<feature type="domain" description="DUF306" evidence="2">
    <location>
        <begin position="141"/>
        <end position="251"/>
    </location>
</feature>
<dbReference type="InterPro" id="IPR005184">
    <property type="entry name" value="DUF306_Meta_HslJ"/>
</dbReference>
<sequence length="260" mass="28363">MPGFAMPQNSFPRSVASGLLLTLSLLAGCAGQDSATVLNLPADRSAMTTDSRGMLMYQADAAVFRECSTGQLFPVRMAGAWLETERRYLEARGESPAWVLAEGQATYEWAAPMEGPERYHLTFDDIPELTLGQFCGQSAEALLDQVWAVVHLDGFGLDRFADGHRPTVKLTADEDSAAGDYAVSGSTGCNQYGGQLTLSAEQMAFGSLVTTRMYCMNTADIEARFLDMTREAVRGSLEGDTWHWYDAEGRWLAALQASDR</sequence>
<dbReference type="AlphaFoldDB" id="A0A4Z0WDL5"/>
<dbReference type="Gene3D" id="2.40.128.270">
    <property type="match status" value="1"/>
</dbReference>
<evidence type="ECO:0000313" key="5">
    <source>
        <dbReference type="Proteomes" id="UP000297475"/>
    </source>
</evidence>
<keyword evidence="1" id="KW-0732">Signal</keyword>
<dbReference type="EMBL" id="SRMF01000002">
    <property type="protein sequence ID" value="TGG94203.1"/>
    <property type="molecule type" value="Genomic_DNA"/>
</dbReference>
<protein>
    <submittedName>
        <fullName evidence="4">META domain-containing protein</fullName>
    </submittedName>
</protein>
<feature type="chain" id="PRO_5021418166" evidence="1">
    <location>
        <begin position="28"/>
        <end position="260"/>
    </location>
</feature>